<dbReference type="EMBL" id="CP036281">
    <property type="protein sequence ID" value="QDU80277.1"/>
    <property type="molecule type" value="Genomic_DNA"/>
</dbReference>
<dbReference type="Proteomes" id="UP000317178">
    <property type="component" value="Chromosome"/>
</dbReference>
<organism evidence="1 2">
    <name type="scientific">Polystyrenella longa</name>
    <dbReference type="NCBI Taxonomy" id="2528007"/>
    <lineage>
        <taxon>Bacteria</taxon>
        <taxon>Pseudomonadati</taxon>
        <taxon>Planctomycetota</taxon>
        <taxon>Planctomycetia</taxon>
        <taxon>Planctomycetales</taxon>
        <taxon>Planctomycetaceae</taxon>
        <taxon>Polystyrenella</taxon>
    </lineage>
</organism>
<dbReference type="AlphaFoldDB" id="A0A518CM27"/>
<name>A0A518CM27_9PLAN</name>
<sequence>MNDILASLKRVTSSEKEANSLDQQGFGEFSELFSSSKLTEDKQTLKSVSLLKESNFSQRHP</sequence>
<proteinExistence type="predicted"/>
<evidence type="ECO:0000313" key="1">
    <source>
        <dbReference type="EMBL" id="QDU80277.1"/>
    </source>
</evidence>
<gene>
    <name evidence="1" type="ORF">Pla110_20020</name>
</gene>
<evidence type="ECO:0000313" key="2">
    <source>
        <dbReference type="Proteomes" id="UP000317178"/>
    </source>
</evidence>
<reference evidence="1 2" key="1">
    <citation type="submission" date="2019-02" db="EMBL/GenBank/DDBJ databases">
        <title>Deep-cultivation of Planctomycetes and their phenomic and genomic characterization uncovers novel biology.</title>
        <authorList>
            <person name="Wiegand S."/>
            <person name="Jogler M."/>
            <person name="Boedeker C."/>
            <person name="Pinto D."/>
            <person name="Vollmers J."/>
            <person name="Rivas-Marin E."/>
            <person name="Kohn T."/>
            <person name="Peeters S.H."/>
            <person name="Heuer A."/>
            <person name="Rast P."/>
            <person name="Oberbeckmann S."/>
            <person name="Bunk B."/>
            <person name="Jeske O."/>
            <person name="Meyerdierks A."/>
            <person name="Storesund J.E."/>
            <person name="Kallscheuer N."/>
            <person name="Luecker S."/>
            <person name="Lage O.M."/>
            <person name="Pohl T."/>
            <person name="Merkel B.J."/>
            <person name="Hornburger P."/>
            <person name="Mueller R.-W."/>
            <person name="Bruemmer F."/>
            <person name="Labrenz M."/>
            <person name="Spormann A.M."/>
            <person name="Op den Camp H."/>
            <person name="Overmann J."/>
            <person name="Amann R."/>
            <person name="Jetten M.S.M."/>
            <person name="Mascher T."/>
            <person name="Medema M.H."/>
            <person name="Devos D.P."/>
            <person name="Kaster A.-K."/>
            <person name="Ovreas L."/>
            <person name="Rohde M."/>
            <person name="Galperin M.Y."/>
            <person name="Jogler C."/>
        </authorList>
    </citation>
    <scope>NUCLEOTIDE SEQUENCE [LARGE SCALE GENOMIC DNA]</scope>
    <source>
        <strain evidence="1 2">Pla110</strain>
    </source>
</reference>
<protein>
    <submittedName>
        <fullName evidence="1">Uncharacterized protein</fullName>
    </submittedName>
</protein>
<keyword evidence="2" id="KW-1185">Reference proteome</keyword>
<dbReference type="KEGG" id="plon:Pla110_20020"/>
<accession>A0A518CM27</accession>